<dbReference type="PROSITE" id="PS51459">
    <property type="entry name" value="FIDO"/>
    <property type="match status" value="1"/>
</dbReference>
<dbReference type="EC" id="2.7.7.108" evidence="1"/>
<dbReference type="InterPro" id="IPR025758">
    <property type="entry name" value="Fic/DOC_N"/>
</dbReference>
<gene>
    <name evidence="3" type="ORF">BGC07_17240</name>
</gene>
<feature type="domain" description="Fido" evidence="2">
    <location>
        <begin position="126"/>
        <end position="276"/>
    </location>
</feature>
<dbReference type="InterPro" id="IPR036597">
    <property type="entry name" value="Fido-like_dom_sf"/>
</dbReference>
<reference evidence="3 4" key="1">
    <citation type="submission" date="2016-08" db="EMBL/GenBank/DDBJ databases">
        <title>Draft genome sequence of Candidatus Piscirickettsia litoralis, from seawater.</title>
        <authorList>
            <person name="Wan X."/>
            <person name="Lee A.J."/>
            <person name="Hou S."/>
            <person name="Donachie S.P."/>
        </authorList>
    </citation>
    <scope>NUCLEOTIDE SEQUENCE [LARGE SCALE GENOMIC DNA]</scope>
    <source>
        <strain evidence="3 4">Y2</strain>
    </source>
</reference>
<keyword evidence="4" id="KW-1185">Reference proteome</keyword>
<dbReference type="InterPro" id="IPR036388">
    <property type="entry name" value="WH-like_DNA-bd_sf"/>
</dbReference>
<keyword evidence="1" id="KW-0547">Nucleotide-binding</keyword>
<sequence length="387" mass="43506">MNINDSASGQVITSQTGYQSFIPNNLPPQLEWSTTLVSTMSRADYVLGKLAREGSSLPNPHLLMRPFITREAVLSSKIEGTQATLGEVLAVDAGIQVKENQDDLKEVQNYIKALDYGLSRLNDLPLSLRLIKEIHNELMQGVRGNHATPGEFRRTQNWIGPPGCTLNTAKYVPPTPEELMECLGKFELFLHNEQLPVLIHIALCHYQFEAIHPFLDGNGRVGRLLITLLLIERGILPAPLLYLSAFFEATRDEYYKHLYQVSSQANWNDWLIYFLNGVAVQSEDALSRAERINALLSTWKLQVASGNSQIPMQIVEHFAVNPFLTINKIANDMNISYTTAQRGVNKLEKLGIISQANTGKRDKLYCATQILSILEEPTKINTFQEDR</sequence>
<comment type="subunit">
    <text evidence="1">Homodimer.</text>
</comment>
<dbReference type="Pfam" id="PF13784">
    <property type="entry name" value="Fic_N"/>
    <property type="match status" value="1"/>
</dbReference>
<name>A0ABX2ZXG7_9GAMM</name>
<dbReference type="PANTHER" id="PTHR13504:SF38">
    <property type="entry name" value="FIDO DOMAIN-CONTAINING PROTEIN"/>
    <property type="match status" value="1"/>
</dbReference>
<dbReference type="InterPro" id="IPR040198">
    <property type="entry name" value="Fido_containing"/>
</dbReference>
<dbReference type="SUPFAM" id="SSF140931">
    <property type="entry name" value="Fic-like"/>
    <property type="match status" value="1"/>
</dbReference>
<evidence type="ECO:0000256" key="1">
    <source>
        <dbReference type="PIRNR" id="PIRNR038925"/>
    </source>
</evidence>
<proteinExistence type="predicted"/>
<comment type="catalytic activity">
    <reaction evidence="1">
        <text>L-tyrosyl-[protein] + ATP = O-(5'-adenylyl)-L-tyrosyl-[protein] + diphosphate</text>
        <dbReference type="Rhea" id="RHEA:54288"/>
        <dbReference type="Rhea" id="RHEA-COMP:10136"/>
        <dbReference type="Rhea" id="RHEA-COMP:13846"/>
        <dbReference type="ChEBI" id="CHEBI:30616"/>
        <dbReference type="ChEBI" id="CHEBI:33019"/>
        <dbReference type="ChEBI" id="CHEBI:46858"/>
        <dbReference type="ChEBI" id="CHEBI:83624"/>
        <dbReference type="EC" id="2.7.7.108"/>
    </reaction>
</comment>
<dbReference type="InterPro" id="IPR026287">
    <property type="entry name" value="SoFic-like"/>
</dbReference>
<evidence type="ECO:0000259" key="2">
    <source>
        <dbReference type="PROSITE" id="PS51459"/>
    </source>
</evidence>
<dbReference type="PANTHER" id="PTHR13504">
    <property type="entry name" value="FIDO DOMAIN-CONTAINING PROTEIN DDB_G0283145"/>
    <property type="match status" value="1"/>
</dbReference>
<dbReference type="SUPFAM" id="SSF46785">
    <property type="entry name" value="Winged helix' DNA-binding domain"/>
    <property type="match status" value="1"/>
</dbReference>
<keyword evidence="1" id="KW-0808">Transferase</keyword>
<dbReference type="RefSeq" id="WP_069314296.1">
    <property type="nucleotide sequence ID" value="NZ_MDTU01000004.1"/>
</dbReference>
<protein>
    <recommendedName>
        <fullName evidence="1">Protein adenylyltransferase</fullName>
        <ecNumber evidence="1">2.7.7.108</ecNumber>
    </recommendedName>
    <alternativeName>
        <fullName evidence="1">AMPylator</fullName>
    </alternativeName>
</protein>
<accession>A0ABX2ZXG7</accession>
<evidence type="ECO:0000313" key="3">
    <source>
        <dbReference type="EMBL" id="ODN41307.1"/>
    </source>
</evidence>
<comment type="function">
    <text evidence="1">Adenylyltransferase that mediates the addition of adenosine 5'-monophosphate (AMP) to specific residues of target proteins.</text>
</comment>
<comment type="catalytic activity">
    <reaction evidence="1">
        <text>L-threonyl-[protein] + ATP = 3-O-(5'-adenylyl)-L-threonyl-[protein] + diphosphate</text>
        <dbReference type="Rhea" id="RHEA:54292"/>
        <dbReference type="Rhea" id="RHEA-COMP:11060"/>
        <dbReference type="Rhea" id="RHEA-COMP:13847"/>
        <dbReference type="ChEBI" id="CHEBI:30013"/>
        <dbReference type="ChEBI" id="CHEBI:30616"/>
        <dbReference type="ChEBI" id="CHEBI:33019"/>
        <dbReference type="ChEBI" id="CHEBI:138113"/>
        <dbReference type="EC" id="2.7.7.108"/>
    </reaction>
</comment>
<dbReference type="PIRSF" id="PIRSF038925">
    <property type="entry name" value="AMP-prot_trans"/>
    <property type="match status" value="1"/>
</dbReference>
<dbReference type="InterPro" id="IPR003812">
    <property type="entry name" value="Fido"/>
</dbReference>
<organism evidence="3 4">
    <name type="scientific">Piscirickettsia litoralis</name>
    <dbReference type="NCBI Taxonomy" id="1891921"/>
    <lineage>
        <taxon>Bacteria</taxon>
        <taxon>Pseudomonadati</taxon>
        <taxon>Pseudomonadota</taxon>
        <taxon>Gammaproteobacteria</taxon>
        <taxon>Thiotrichales</taxon>
        <taxon>Piscirickettsiaceae</taxon>
        <taxon>Piscirickettsia</taxon>
    </lineage>
</organism>
<dbReference type="InterPro" id="IPR011991">
    <property type="entry name" value="ArsR-like_HTH"/>
</dbReference>
<keyword evidence="1" id="KW-0067">ATP-binding</keyword>
<dbReference type="Gene3D" id="1.10.10.10">
    <property type="entry name" value="Winged helix-like DNA-binding domain superfamily/Winged helix DNA-binding domain"/>
    <property type="match status" value="1"/>
</dbReference>
<dbReference type="Gene3D" id="1.10.3290.10">
    <property type="entry name" value="Fido-like domain"/>
    <property type="match status" value="1"/>
</dbReference>
<dbReference type="CDD" id="cd00090">
    <property type="entry name" value="HTH_ARSR"/>
    <property type="match status" value="1"/>
</dbReference>
<dbReference type="InterPro" id="IPR036390">
    <property type="entry name" value="WH_DNA-bd_sf"/>
</dbReference>
<dbReference type="Pfam" id="PF02661">
    <property type="entry name" value="Fic"/>
    <property type="match status" value="1"/>
</dbReference>
<keyword evidence="1" id="KW-0548">Nucleotidyltransferase</keyword>
<comment type="caution">
    <text evidence="3">The sequence shown here is derived from an EMBL/GenBank/DDBJ whole genome shotgun (WGS) entry which is preliminary data.</text>
</comment>
<dbReference type="EMBL" id="MDTU01000004">
    <property type="protein sequence ID" value="ODN41307.1"/>
    <property type="molecule type" value="Genomic_DNA"/>
</dbReference>
<evidence type="ECO:0000313" key="4">
    <source>
        <dbReference type="Proteomes" id="UP000094329"/>
    </source>
</evidence>
<dbReference type="Proteomes" id="UP000094329">
    <property type="component" value="Unassembled WGS sequence"/>
</dbReference>